<dbReference type="Gene3D" id="3.90.180.10">
    <property type="entry name" value="Medium-chain alcohol dehydrogenases, catalytic domain"/>
    <property type="match status" value="1"/>
</dbReference>
<comment type="caution">
    <text evidence="1">The sequence shown here is derived from an EMBL/GenBank/DDBJ whole genome shotgun (WGS) entry which is preliminary data.</text>
</comment>
<dbReference type="Proteomes" id="UP000030652">
    <property type="component" value="Unassembled WGS sequence"/>
</dbReference>
<gene>
    <name evidence="1" type="primary">adh_2</name>
    <name evidence="1" type="ORF">SCABRO_02457</name>
</gene>
<organism evidence="1 2">
    <name type="scientific">Candidatus Scalindua brodae</name>
    <dbReference type="NCBI Taxonomy" id="237368"/>
    <lineage>
        <taxon>Bacteria</taxon>
        <taxon>Pseudomonadati</taxon>
        <taxon>Planctomycetota</taxon>
        <taxon>Candidatus Brocadiia</taxon>
        <taxon>Candidatus Brocadiales</taxon>
        <taxon>Candidatus Scalinduaceae</taxon>
        <taxon>Candidatus Scalindua</taxon>
    </lineage>
</organism>
<name>A0A0B0EL01_9BACT</name>
<dbReference type="EC" id="1.1.1.2" evidence="1"/>
<proteinExistence type="predicted"/>
<keyword evidence="1" id="KW-0560">Oxidoreductase</keyword>
<dbReference type="PATRIC" id="fig|237368.3.peg.2653"/>
<dbReference type="EMBL" id="JRYO01000176">
    <property type="protein sequence ID" value="KHE91798.1"/>
    <property type="molecule type" value="Genomic_DNA"/>
</dbReference>
<dbReference type="GO" id="GO:0008106">
    <property type="term" value="F:alcohol dehydrogenase (NADP+) activity"/>
    <property type="evidence" value="ECO:0007669"/>
    <property type="project" value="UniProtKB-EC"/>
</dbReference>
<reference evidence="1 2" key="1">
    <citation type="submission" date="2014-10" db="EMBL/GenBank/DDBJ databases">
        <title>Draft genome of anammox bacterium scalindua brodae, obtained using differential coverage binning of sequence data from two enrichment reactors.</title>
        <authorList>
            <person name="Speth D.R."/>
            <person name="Russ L."/>
            <person name="Kartal B."/>
            <person name="Op den Camp H.J."/>
            <person name="Dutilh B.E."/>
            <person name="Jetten M.S."/>
        </authorList>
    </citation>
    <scope>NUCLEOTIDE SEQUENCE [LARGE SCALE GENOMIC DNA]</scope>
    <source>
        <strain evidence="1">RU1</strain>
    </source>
</reference>
<evidence type="ECO:0000313" key="1">
    <source>
        <dbReference type="EMBL" id="KHE91798.1"/>
    </source>
</evidence>
<dbReference type="eggNOG" id="COG1063">
    <property type="taxonomic scope" value="Bacteria"/>
</dbReference>
<dbReference type="AlphaFoldDB" id="A0A0B0EL01"/>
<evidence type="ECO:0000313" key="2">
    <source>
        <dbReference type="Proteomes" id="UP000030652"/>
    </source>
</evidence>
<accession>A0A0B0EL01</accession>
<dbReference type="Gene3D" id="3.40.50.720">
    <property type="entry name" value="NAD(P)-binding Rossmann-like Domain"/>
    <property type="match status" value="1"/>
</dbReference>
<sequence>MISNAGYHGDGEFVEIPRVEWGVGMAEKDIATGLCPGGHLRISRLLRLLETGRIDPTPMTTHTFGFDEIEKAFRMMEKKEDGMIKPMIEFEA</sequence>
<protein>
    <submittedName>
        <fullName evidence="1">Alcohol dehydrogenase</fullName>
        <ecNumber evidence="1">1.1.1.2</ecNumber>
    </submittedName>
</protein>